<dbReference type="GO" id="GO:0003824">
    <property type="term" value="F:catalytic activity"/>
    <property type="evidence" value="ECO:0007669"/>
    <property type="project" value="InterPro"/>
</dbReference>
<dbReference type="PANTHER" id="PTHR30212">
    <property type="entry name" value="PROTEIN YIIM"/>
    <property type="match status" value="1"/>
</dbReference>
<dbReference type="InterPro" id="IPR005302">
    <property type="entry name" value="MoCF_Sase_C"/>
</dbReference>
<dbReference type="AlphaFoldDB" id="A0A2T0Q5J7"/>
<organism evidence="3 4">
    <name type="scientific">Allonocardiopsis opalescens</name>
    <dbReference type="NCBI Taxonomy" id="1144618"/>
    <lineage>
        <taxon>Bacteria</taxon>
        <taxon>Bacillati</taxon>
        <taxon>Actinomycetota</taxon>
        <taxon>Actinomycetes</taxon>
        <taxon>Streptosporangiales</taxon>
        <taxon>Allonocardiopsis</taxon>
    </lineage>
</organism>
<proteinExistence type="predicted"/>
<evidence type="ECO:0000259" key="2">
    <source>
        <dbReference type="PROSITE" id="PS51340"/>
    </source>
</evidence>
<feature type="domain" description="MOSC" evidence="2">
    <location>
        <begin position="21"/>
        <end position="161"/>
    </location>
</feature>
<reference evidence="3 4" key="1">
    <citation type="submission" date="2018-03" db="EMBL/GenBank/DDBJ databases">
        <title>Genomic Encyclopedia of Archaeal and Bacterial Type Strains, Phase II (KMG-II): from individual species to whole genera.</title>
        <authorList>
            <person name="Goeker M."/>
        </authorList>
    </citation>
    <scope>NUCLEOTIDE SEQUENCE [LARGE SCALE GENOMIC DNA]</scope>
    <source>
        <strain evidence="3 4">DSM 45601</strain>
    </source>
</reference>
<dbReference type="PANTHER" id="PTHR30212:SF2">
    <property type="entry name" value="PROTEIN YIIM"/>
    <property type="match status" value="1"/>
</dbReference>
<dbReference type="SUPFAM" id="SSF50800">
    <property type="entry name" value="PK beta-barrel domain-like"/>
    <property type="match status" value="1"/>
</dbReference>
<dbReference type="EMBL" id="PVZC01000004">
    <property type="protein sequence ID" value="PRX99052.1"/>
    <property type="molecule type" value="Genomic_DNA"/>
</dbReference>
<dbReference type="GO" id="GO:0030170">
    <property type="term" value="F:pyridoxal phosphate binding"/>
    <property type="evidence" value="ECO:0007669"/>
    <property type="project" value="InterPro"/>
</dbReference>
<evidence type="ECO:0000313" key="4">
    <source>
        <dbReference type="Proteomes" id="UP000237846"/>
    </source>
</evidence>
<dbReference type="InterPro" id="IPR052353">
    <property type="entry name" value="Benzoxazolinone_Detox_Enz"/>
</dbReference>
<name>A0A2T0Q5J7_9ACTN</name>
<dbReference type="Proteomes" id="UP000237846">
    <property type="component" value="Unassembled WGS sequence"/>
</dbReference>
<feature type="region of interest" description="Disordered" evidence="1">
    <location>
        <begin position="1"/>
        <end position="35"/>
    </location>
</feature>
<protein>
    <submittedName>
        <fullName evidence="3">MOSC domain-containing protein YiiM</fullName>
    </submittedName>
</protein>
<evidence type="ECO:0000313" key="3">
    <source>
        <dbReference type="EMBL" id="PRX99052.1"/>
    </source>
</evidence>
<dbReference type="Pfam" id="PF03473">
    <property type="entry name" value="MOSC"/>
    <property type="match status" value="1"/>
</dbReference>
<dbReference type="GO" id="GO:0030151">
    <property type="term" value="F:molybdenum ion binding"/>
    <property type="evidence" value="ECO:0007669"/>
    <property type="project" value="InterPro"/>
</dbReference>
<keyword evidence="4" id="KW-1185">Reference proteome</keyword>
<dbReference type="PROSITE" id="PS51340">
    <property type="entry name" value="MOSC"/>
    <property type="match status" value="1"/>
</dbReference>
<dbReference type="Gene3D" id="2.40.33.20">
    <property type="entry name" value="PK beta-barrel domain-like"/>
    <property type="match status" value="1"/>
</dbReference>
<comment type="caution">
    <text evidence="3">The sequence shown here is derived from an EMBL/GenBank/DDBJ whole genome shotgun (WGS) entry which is preliminary data.</text>
</comment>
<dbReference type="InterPro" id="IPR011037">
    <property type="entry name" value="Pyrv_Knase-like_insert_dom_sf"/>
</dbReference>
<sequence>MNAGTARPIAAKSGRSGIDKRPVEGPVAISAPGAGRSGVAGDEICDTEHHGGADQAVYAYAREDLDGWERELGTRLPSGAFGENLTTSGLDVCGARVGERWRIGADLLLQVTDPRTPCKTFAAWMERQGWVKTFTRRALPGAYLRVLEAGTIRAGDPVVVEHRPDHEVTVAMVFQALTLRPELLPGLLAADDLTADVRARVLRRVPVELDPA</sequence>
<evidence type="ECO:0000256" key="1">
    <source>
        <dbReference type="SAM" id="MobiDB-lite"/>
    </source>
</evidence>
<accession>A0A2T0Q5J7</accession>
<gene>
    <name evidence="3" type="ORF">CLV72_104632</name>
</gene>